<name>A0A2R5HF75_9LACT</name>
<dbReference type="Proteomes" id="UP000245021">
    <property type="component" value="Unassembled WGS sequence"/>
</dbReference>
<keyword evidence="1" id="KW-0812">Transmembrane</keyword>
<dbReference type="AlphaFoldDB" id="A0A2R5HF75"/>
<dbReference type="EMBL" id="BFFO01000004">
    <property type="protein sequence ID" value="GBG96682.1"/>
    <property type="molecule type" value="Genomic_DNA"/>
</dbReference>
<reference evidence="2 3" key="1">
    <citation type="journal article" date="2018" name="Genome Announc.">
        <title>Draft Genome Sequence of Lactococcus sp. Strain NtB2 (JCM 32569), Isolated from the Gut of the Higher Termite Nasutitermes takasagoensis.</title>
        <authorList>
            <person name="Noda S."/>
            <person name="Aihara C."/>
            <person name="Yuki M."/>
            <person name="Ohkuma M."/>
        </authorList>
    </citation>
    <scope>NUCLEOTIDE SEQUENCE [LARGE SCALE GENOMIC DNA]</scope>
    <source>
        <strain evidence="2 3">NtB2</strain>
    </source>
</reference>
<organism evidence="2 3">
    <name type="scientific">Lactococcus termiticola</name>
    <dbReference type="NCBI Taxonomy" id="2169526"/>
    <lineage>
        <taxon>Bacteria</taxon>
        <taxon>Bacillati</taxon>
        <taxon>Bacillota</taxon>
        <taxon>Bacilli</taxon>
        <taxon>Lactobacillales</taxon>
        <taxon>Streptococcaceae</taxon>
        <taxon>Lactococcus</taxon>
    </lineage>
</organism>
<proteinExistence type="predicted"/>
<accession>A0A2R5HF75</accession>
<evidence type="ECO:0000313" key="2">
    <source>
        <dbReference type="EMBL" id="GBG96682.1"/>
    </source>
</evidence>
<keyword evidence="3" id="KW-1185">Reference proteome</keyword>
<keyword evidence="1" id="KW-0472">Membrane</keyword>
<protein>
    <submittedName>
        <fullName evidence="2">Uncharacterized protein</fullName>
    </submittedName>
</protein>
<evidence type="ECO:0000313" key="3">
    <source>
        <dbReference type="Proteomes" id="UP000245021"/>
    </source>
</evidence>
<feature type="transmembrane region" description="Helical" evidence="1">
    <location>
        <begin position="45"/>
        <end position="63"/>
    </location>
</feature>
<dbReference type="RefSeq" id="WP_109245658.1">
    <property type="nucleotide sequence ID" value="NZ_BFFO01000004.1"/>
</dbReference>
<sequence>MKDLEEIQALNRALGQLEGRYKALLDFDKQLEQQAELKLKRRADVTTGLFIALFLIFGVKLFVFDEILGDDQIEIFAILFALGIALAWIGLLIHFLLMKSAMANVLLFGYKHTLKRLQKKRSKERSGLLAQLSSALEQARRYDATVDSAYLNSKSVAYLMQSLENGEVNNVDEGLQLLKIELENPKAKAKLWEDSLLERSEDLLTGNLGGA</sequence>
<feature type="transmembrane region" description="Helical" evidence="1">
    <location>
        <begin position="75"/>
        <end position="97"/>
    </location>
</feature>
<gene>
    <name evidence="2" type="ORF">NtB2_00806</name>
</gene>
<keyword evidence="1" id="KW-1133">Transmembrane helix</keyword>
<evidence type="ECO:0000256" key="1">
    <source>
        <dbReference type="SAM" id="Phobius"/>
    </source>
</evidence>
<comment type="caution">
    <text evidence="2">The sequence shown here is derived from an EMBL/GenBank/DDBJ whole genome shotgun (WGS) entry which is preliminary data.</text>
</comment>